<dbReference type="EMBL" id="MT143539">
    <property type="protein sequence ID" value="QJA97955.1"/>
    <property type="molecule type" value="Genomic_DNA"/>
</dbReference>
<organism evidence="1">
    <name type="scientific">viral metagenome</name>
    <dbReference type="NCBI Taxonomy" id="1070528"/>
    <lineage>
        <taxon>unclassified sequences</taxon>
        <taxon>metagenomes</taxon>
        <taxon>organismal metagenomes</taxon>
    </lineage>
</organism>
<evidence type="ECO:0000313" key="1">
    <source>
        <dbReference type="EMBL" id="QJA97955.1"/>
    </source>
</evidence>
<dbReference type="AlphaFoldDB" id="A0A6M3LZ17"/>
<proteinExistence type="predicted"/>
<gene>
    <name evidence="1" type="ORF">MM415B05825_0012</name>
</gene>
<protein>
    <submittedName>
        <fullName evidence="1">Uncharacterized protein</fullName>
    </submittedName>
</protein>
<reference evidence="1" key="1">
    <citation type="submission" date="2020-03" db="EMBL/GenBank/DDBJ databases">
        <title>The deep terrestrial virosphere.</title>
        <authorList>
            <person name="Holmfeldt K."/>
            <person name="Nilsson E."/>
            <person name="Simone D."/>
            <person name="Lopez-Fernandez M."/>
            <person name="Wu X."/>
            <person name="de Brujin I."/>
            <person name="Lundin D."/>
            <person name="Andersson A."/>
            <person name="Bertilsson S."/>
            <person name="Dopson M."/>
        </authorList>
    </citation>
    <scope>NUCLEOTIDE SEQUENCE</scope>
    <source>
        <strain evidence="1">MM415B05825</strain>
    </source>
</reference>
<sequence length="73" mass="8391">MSAIPLCPHCNKPLRDWWERMGEIGELCDGQEDIVRCPHCHKLYTLTTNIDFETRSDYEAGSGSQEHRSSDSH</sequence>
<accession>A0A6M3LZ17</accession>
<name>A0A6M3LZ17_9ZZZZ</name>